<feature type="binding site" evidence="6">
    <location>
        <begin position="198"/>
        <end position="201"/>
    </location>
    <ligand>
        <name>CoA</name>
        <dbReference type="ChEBI" id="CHEBI:57287"/>
    </ligand>
</feature>
<dbReference type="PROSITE" id="PS00455">
    <property type="entry name" value="AMP_BINDING"/>
    <property type="match status" value="1"/>
</dbReference>
<dbReference type="RefSeq" id="WP_190577604.1">
    <property type="nucleotide sequence ID" value="NZ_CAWPQU010000078.1"/>
</dbReference>
<comment type="caution">
    <text evidence="10">The sequence shown here is derived from an EMBL/GenBank/DDBJ whole genome shotgun (WGS) entry which is preliminary data.</text>
</comment>
<feature type="domain" description="AMP-dependent synthetase/ligase" evidence="7">
    <location>
        <begin position="97"/>
        <end position="483"/>
    </location>
</feature>
<dbReference type="Proteomes" id="UP000618445">
    <property type="component" value="Unassembled WGS sequence"/>
</dbReference>
<dbReference type="InterPro" id="IPR000873">
    <property type="entry name" value="AMP-dep_synth/lig_dom"/>
</dbReference>
<evidence type="ECO:0000259" key="8">
    <source>
        <dbReference type="Pfam" id="PF13193"/>
    </source>
</evidence>
<dbReference type="InterPro" id="IPR020845">
    <property type="entry name" value="AMP-binding_CS"/>
</dbReference>
<dbReference type="InterPro" id="IPR045851">
    <property type="entry name" value="AMP-bd_C_sf"/>
</dbReference>
<name>A0ABR8C7L2_9CYAN</name>
<dbReference type="EC" id="6.2.1.1" evidence="6"/>
<dbReference type="NCBIfam" id="TIGR02188">
    <property type="entry name" value="Ac_CoA_lig_AcsA"/>
    <property type="match status" value="1"/>
</dbReference>
<dbReference type="HAMAP" id="MF_01123">
    <property type="entry name" value="Ac_CoA_synth"/>
    <property type="match status" value="1"/>
</dbReference>
<keyword evidence="4 6" id="KW-0067">ATP-binding</keyword>
<dbReference type="InterPro" id="IPR025110">
    <property type="entry name" value="AMP-bd_C"/>
</dbReference>
<comment type="cofactor">
    <cofactor evidence="6">
        <name>Mg(2+)</name>
        <dbReference type="ChEBI" id="CHEBI:18420"/>
    </cofactor>
</comment>
<accession>A0ABR8C7L2</accession>
<evidence type="ECO:0000256" key="3">
    <source>
        <dbReference type="ARBA" id="ARBA00022741"/>
    </source>
</evidence>
<dbReference type="InterPro" id="IPR011904">
    <property type="entry name" value="Ac_CoA_lig"/>
</dbReference>
<evidence type="ECO:0000313" key="10">
    <source>
        <dbReference type="EMBL" id="MBD2316718.1"/>
    </source>
</evidence>
<feature type="binding site" evidence="6">
    <location>
        <begin position="394"/>
        <end position="396"/>
    </location>
    <ligand>
        <name>ATP</name>
        <dbReference type="ChEBI" id="CHEBI:30616"/>
    </ligand>
</feature>
<keyword evidence="6" id="KW-0460">Magnesium</keyword>
<feature type="binding site" evidence="6">
    <location>
        <position position="551"/>
    </location>
    <ligand>
        <name>Mg(2+)</name>
        <dbReference type="ChEBI" id="CHEBI:18420"/>
    </ligand>
</feature>
<dbReference type="InterPro" id="IPR042099">
    <property type="entry name" value="ANL_N_sf"/>
</dbReference>
<feature type="binding site" evidence="6">
    <location>
        <position position="318"/>
    </location>
    <ligand>
        <name>CoA</name>
        <dbReference type="ChEBI" id="CHEBI:57287"/>
    </ligand>
</feature>
<evidence type="ECO:0000256" key="1">
    <source>
        <dbReference type="ARBA" id="ARBA00006432"/>
    </source>
</evidence>
<evidence type="ECO:0000256" key="5">
    <source>
        <dbReference type="ARBA" id="ARBA00022990"/>
    </source>
</evidence>
<keyword evidence="2 6" id="KW-0436">Ligase</keyword>
<dbReference type="NCBIfam" id="NF001208">
    <property type="entry name" value="PRK00174.1"/>
    <property type="match status" value="1"/>
</dbReference>
<dbReference type="SUPFAM" id="SSF56801">
    <property type="entry name" value="Acetyl-CoA synthetase-like"/>
    <property type="match status" value="1"/>
</dbReference>
<gene>
    <name evidence="10" type="primary">acs</name>
    <name evidence="6" type="synonym">acsA</name>
    <name evidence="10" type="ORF">H6G05_07645</name>
</gene>
<proteinExistence type="inferred from homology"/>
<keyword evidence="11" id="KW-1185">Reference proteome</keyword>
<dbReference type="Pfam" id="PF13193">
    <property type="entry name" value="AMP-binding_C"/>
    <property type="match status" value="1"/>
</dbReference>
<keyword evidence="6" id="KW-0479">Metal-binding</keyword>
<dbReference type="Gene3D" id="3.30.300.30">
    <property type="match status" value="1"/>
</dbReference>
<protein>
    <recommendedName>
        <fullName evidence="6">Acetyl-coenzyme A synthetase</fullName>
        <shortName evidence="6">AcCoA synthetase</shortName>
        <shortName evidence="6">Acs</shortName>
        <ecNumber evidence="6">6.2.1.1</ecNumber>
    </recommendedName>
    <alternativeName>
        <fullName evidence="6">Acetate--CoA ligase</fullName>
    </alternativeName>
    <alternativeName>
        <fullName evidence="6">Acyl-activating enzyme</fullName>
    </alternativeName>
</protein>
<keyword evidence="3 6" id="KW-0547">Nucleotide-binding</keyword>
<feature type="modified residue" description="N6-acetyllysine" evidence="6">
    <location>
        <position position="621"/>
    </location>
</feature>
<dbReference type="Pfam" id="PF16177">
    <property type="entry name" value="ACAS_N"/>
    <property type="match status" value="1"/>
</dbReference>
<evidence type="ECO:0000256" key="4">
    <source>
        <dbReference type="ARBA" id="ARBA00022840"/>
    </source>
</evidence>
<evidence type="ECO:0000313" key="11">
    <source>
        <dbReference type="Proteomes" id="UP000618445"/>
    </source>
</evidence>
<comment type="PTM">
    <text evidence="6">Acetylated. Deacetylation by the SIR2-homolog deacetylase activates the enzyme.</text>
</comment>
<evidence type="ECO:0000256" key="6">
    <source>
        <dbReference type="HAMAP-Rule" id="MF_01123"/>
    </source>
</evidence>
<sequence length="656" mass="73087">MSQPTIESVLQEKRLFEPSAQFSQAAHIKSLAEYHQIYDRAKADPAAFWAELADQELHWFEKWHTVLDWQPPSVKWFDGGKINISYNCLDRHLTTWRKNKAALIWEGENGDSRTLTYSQLHREVCQFANALKQLGVQKGDRVGIYMPMIPEAAIAMLACARIGAVHGVVFGGFSAEALRDRLVDAEAKLVITADGGWRKDVIVPLKEQVDKAIANGAAPSVTDVLVVKRTGQNTHMTAGRDHWWHDLQQGVSAKCDAEPMDSEDMLFVLYTSGSTGKPKGVVHTTAGYNLYSHMTTKWIFDLKDTDVYWCTADVGWITGHSYIVYGPLSNGATTLMYEGAPRPSNLGCFWDVIEKYQVSVFYTAPTAIRAFIKMGEHHPNTRDLTSLRLLGTVGEPINPEAWMWYHRVIGGSRCPIVDTWWQTETGGVMITALPGAVPTKPGSATLPFPGIIPDIVDLEGNPAHENEGGYLIVRHPWPGMMRTVYGDPERFRKSYWEHIPPKDGKYVYFAGDGARKDEDGYYWVMGRVDDVINVAGHRLGTMEIESALVSHPAVAEAAVVGKPDELKGEDIFAFVILEGDRQPSEELAKELKKHVVGEIGAIARPNEIRFAEALPKTRSGKIMRRLLRSLASGQEITSDTSTLEDRSILDKLREGA</sequence>
<keyword evidence="5 6" id="KW-0007">Acetylation</keyword>
<feature type="binding site" evidence="6">
    <location>
        <position position="538"/>
    </location>
    <ligand>
        <name>ATP</name>
        <dbReference type="ChEBI" id="CHEBI:30616"/>
    </ligand>
</feature>
<comment type="function">
    <text evidence="6">Catalyzes the conversion of acetate into acetyl-CoA (AcCoA), an essential intermediate at the junction of anabolic and catabolic pathways. AcsA undergoes a two-step reaction. In the first half reaction, AcsA combines acetate with ATP to form acetyl-adenylate (AcAMP) intermediate. In the second half reaction, it can then transfer the acetyl group from AcAMP to the sulfhydryl group of CoA, forming the product AcCoA.</text>
</comment>
<dbReference type="InterPro" id="IPR032387">
    <property type="entry name" value="ACAS_N"/>
</dbReference>
<dbReference type="PANTHER" id="PTHR24095:SF14">
    <property type="entry name" value="ACETYL-COENZYME A SYNTHETASE 1"/>
    <property type="match status" value="1"/>
</dbReference>
<evidence type="ECO:0000256" key="2">
    <source>
        <dbReference type="ARBA" id="ARBA00022598"/>
    </source>
</evidence>
<dbReference type="EMBL" id="JACJQY010000008">
    <property type="protein sequence ID" value="MBD2316718.1"/>
    <property type="molecule type" value="Genomic_DNA"/>
</dbReference>
<dbReference type="PANTHER" id="PTHR24095">
    <property type="entry name" value="ACETYL-COENZYME A SYNTHETASE"/>
    <property type="match status" value="1"/>
</dbReference>
<dbReference type="CDD" id="cd05966">
    <property type="entry name" value="ACS"/>
    <property type="match status" value="1"/>
</dbReference>
<dbReference type="GO" id="GO:0003987">
    <property type="term" value="F:acetate-CoA ligase activity"/>
    <property type="evidence" value="ECO:0007669"/>
    <property type="project" value="UniProtKB-EC"/>
</dbReference>
<evidence type="ECO:0000259" key="9">
    <source>
        <dbReference type="Pfam" id="PF16177"/>
    </source>
</evidence>
<reference evidence="10 11" key="1">
    <citation type="journal article" date="2020" name="ISME J.">
        <title>Comparative genomics reveals insights into cyanobacterial evolution and habitat adaptation.</title>
        <authorList>
            <person name="Chen M.Y."/>
            <person name="Teng W.K."/>
            <person name="Zhao L."/>
            <person name="Hu C.X."/>
            <person name="Zhou Y.K."/>
            <person name="Han B.P."/>
            <person name="Song L.R."/>
            <person name="Shu W.S."/>
        </authorList>
    </citation>
    <scope>NUCLEOTIDE SEQUENCE [LARGE SCALE GENOMIC DNA]</scope>
    <source>
        <strain evidence="10 11">FACHB-1050</strain>
    </source>
</reference>
<feature type="binding site" evidence="6">
    <location>
        <position position="554"/>
    </location>
    <ligand>
        <name>Mg(2+)</name>
        <dbReference type="ChEBI" id="CHEBI:18420"/>
    </ligand>
</feature>
<feature type="domain" description="AMP-binding enzyme C-terminal" evidence="8">
    <location>
        <begin position="543"/>
        <end position="621"/>
    </location>
</feature>
<comment type="catalytic activity">
    <reaction evidence="6">
        <text>acetate + ATP + CoA = acetyl-CoA + AMP + diphosphate</text>
        <dbReference type="Rhea" id="RHEA:23176"/>
        <dbReference type="ChEBI" id="CHEBI:30089"/>
        <dbReference type="ChEBI" id="CHEBI:30616"/>
        <dbReference type="ChEBI" id="CHEBI:33019"/>
        <dbReference type="ChEBI" id="CHEBI:57287"/>
        <dbReference type="ChEBI" id="CHEBI:57288"/>
        <dbReference type="ChEBI" id="CHEBI:456215"/>
        <dbReference type="EC" id="6.2.1.1"/>
    </reaction>
</comment>
<dbReference type="Gene3D" id="3.40.50.12780">
    <property type="entry name" value="N-terminal domain of ligase-like"/>
    <property type="match status" value="1"/>
</dbReference>
<feature type="binding site" evidence="6">
    <location>
        <position position="512"/>
    </location>
    <ligand>
        <name>ATP</name>
        <dbReference type="ChEBI" id="CHEBI:30616"/>
    </ligand>
</feature>
<feature type="binding site" evidence="6">
    <location>
        <position position="549"/>
    </location>
    <ligand>
        <name>Mg(2+)</name>
        <dbReference type="ChEBI" id="CHEBI:18420"/>
    </ligand>
</feature>
<feature type="binding site" evidence="6">
    <location>
        <begin position="418"/>
        <end position="423"/>
    </location>
    <ligand>
        <name>ATP</name>
        <dbReference type="ChEBI" id="CHEBI:30616"/>
    </ligand>
</feature>
<comment type="similarity">
    <text evidence="1 6">Belongs to the ATP-dependent AMP-binding enzyme family.</text>
</comment>
<dbReference type="Pfam" id="PF00501">
    <property type="entry name" value="AMP-binding"/>
    <property type="match status" value="1"/>
</dbReference>
<feature type="binding site" evidence="6">
    <location>
        <position position="527"/>
    </location>
    <ligand>
        <name>ATP</name>
        <dbReference type="ChEBI" id="CHEBI:30616"/>
    </ligand>
</feature>
<evidence type="ECO:0000259" key="7">
    <source>
        <dbReference type="Pfam" id="PF00501"/>
    </source>
</evidence>
<comment type="caution">
    <text evidence="6">Lacks conserved residue(s) required for the propagation of feature annotation.</text>
</comment>
<organism evidence="10 11">
    <name type="scientific">Phormidium tenue FACHB-1050</name>
    <dbReference type="NCBI Taxonomy" id="2692857"/>
    <lineage>
        <taxon>Bacteria</taxon>
        <taxon>Bacillati</taxon>
        <taxon>Cyanobacteriota</taxon>
        <taxon>Cyanophyceae</taxon>
        <taxon>Oscillatoriophycideae</taxon>
        <taxon>Oscillatoriales</taxon>
        <taxon>Oscillatoriaceae</taxon>
        <taxon>Phormidium</taxon>
    </lineage>
</organism>
<feature type="domain" description="Acetyl-coenzyme A synthetase N-terminal" evidence="9">
    <location>
        <begin position="34"/>
        <end position="88"/>
    </location>
</feature>